<dbReference type="EMBL" id="FOHZ01000032">
    <property type="protein sequence ID" value="SET85972.1"/>
    <property type="molecule type" value="Genomic_DNA"/>
</dbReference>
<dbReference type="Proteomes" id="UP000198762">
    <property type="component" value="Unassembled WGS sequence"/>
</dbReference>
<dbReference type="AlphaFoldDB" id="A0A1I0HS18"/>
<feature type="compositionally biased region" description="Low complexity" evidence="2">
    <location>
        <begin position="29"/>
        <end position="41"/>
    </location>
</feature>
<dbReference type="InterPro" id="IPR025511">
    <property type="entry name" value="DUF4398"/>
</dbReference>
<dbReference type="RefSeq" id="WP_177186097.1">
    <property type="nucleotide sequence ID" value="NZ_FOHZ01000032.1"/>
</dbReference>
<evidence type="ECO:0000313" key="4">
    <source>
        <dbReference type="EMBL" id="SET85972.1"/>
    </source>
</evidence>
<keyword evidence="5" id="KW-1185">Reference proteome</keyword>
<gene>
    <name evidence="4" type="ORF">SAMN04487962_13217</name>
</gene>
<name>A0A1I0HS18_9GAMM</name>
<evidence type="ECO:0000313" key="5">
    <source>
        <dbReference type="Proteomes" id="UP000198762"/>
    </source>
</evidence>
<feature type="coiled-coil region" evidence="1">
    <location>
        <begin position="72"/>
        <end position="101"/>
    </location>
</feature>
<dbReference type="STRING" id="430453.SAMN04487962_13217"/>
<evidence type="ECO:0000256" key="1">
    <source>
        <dbReference type="SAM" id="Coils"/>
    </source>
</evidence>
<evidence type="ECO:0000256" key="2">
    <source>
        <dbReference type="SAM" id="MobiDB-lite"/>
    </source>
</evidence>
<sequence length="120" mass="12869">MFSRVLPILVTGAFLTGCATNPGPKPDDQLASAQSALQSAANAGGEDTEPSMVAAAREKVATAESLITEERYGEARRLLEQAEVDARLAEARAETQKVRDELGDVRASIDSLRRNLENQN</sequence>
<feature type="domain" description="DUF4398" evidence="3">
    <location>
        <begin position="28"/>
        <end position="102"/>
    </location>
</feature>
<proteinExistence type="predicted"/>
<dbReference type="Pfam" id="PF14346">
    <property type="entry name" value="DUF4398"/>
    <property type="match status" value="1"/>
</dbReference>
<keyword evidence="1" id="KW-0175">Coiled coil</keyword>
<reference evidence="5" key="1">
    <citation type="submission" date="2016-10" db="EMBL/GenBank/DDBJ databases">
        <authorList>
            <person name="Varghese N."/>
            <person name="Submissions S."/>
        </authorList>
    </citation>
    <scope>NUCLEOTIDE SEQUENCE [LARGE SCALE GENOMIC DNA]</scope>
    <source>
        <strain evidence="5">CGMCC 1.6489</strain>
    </source>
</reference>
<dbReference type="PROSITE" id="PS51257">
    <property type="entry name" value="PROKAR_LIPOPROTEIN"/>
    <property type="match status" value="1"/>
</dbReference>
<protein>
    <recommendedName>
        <fullName evidence="3">DUF4398 domain-containing protein</fullName>
    </recommendedName>
</protein>
<evidence type="ECO:0000259" key="3">
    <source>
        <dbReference type="Pfam" id="PF14346"/>
    </source>
</evidence>
<dbReference type="Gene3D" id="1.20.1270.390">
    <property type="match status" value="1"/>
</dbReference>
<accession>A0A1I0HS18</accession>
<feature type="region of interest" description="Disordered" evidence="2">
    <location>
        <begin position="21"/>
        <end position="51"/>
    </location>
</feature>
<organism evidence="4 5">
    <name type="scientific">Marinobacter segnicrescens</name>
    <dbReference type="NCBI Taxonomy" id="430453"/>
    <lineage>
        <taxon>Bacteria</taxon>
        <taxon>Pseudomonadati</taxon>
        <taxon>Pseudomonadota</taxon>
        <taxon>Gammaproteobacteria</taxon>
        <taxon>Pseudomonadales</taxon>
        <taxon>Marinobacteraceae</taxon>
        <taxon>Marinobacter</taxon>
    </lineage>
</organism>